<feature type="transmembrane region" description="Helical" evidence="1">
    <location>
        <begin position="359"/>
        <end position="382"/>
    </location>
</feature>
<organism evidence="2 3">
    <name type="scientific">Halovulum dunhuangense</name>
    <dbReference type="NCBI Taxonomy" id="1505036"/>
    <lineage>
        <taxon>Bacteria</taxon>
        <taxon>Pseudomonadati</taxon>
        <taxon>Pseudomonadota</taxon>
        <taxon>Alphaproteobacteria</taxon>
        <taxon>Rhodobacterales</taxon>
        <taxon>Paracoccaceae</taxon>
        <taxon>Halovulum</taxon>
    </lineage>
</organism>
<feature type="transmembrane region" description="Helical" evidence="1">
    <location>
        <begin position="388"/>
        <end position="407"/>
    </location>
</feature>
<keyword evidence="1" id="KW-1133">Transmembrane helix</keyword>
<sequence>MRGPSRAGWALPAALLGAQAFAALGGALATLVLAGMMTPDAFGRGNALVGIAMLGSLALSGNLEAGAFRFLCTGTDADRARFLRASDLLILAGAILAIPLCLVIALPSGASMAEVALLLALFPALALFRARARQGAALGTPGRAALPRLVARPAAFLVLAAGVWITGAQPLAWALPTALLTATLAGLSIQHRLLRTRFHPLKRHGGKPGWNIDWLRTGIAFLPSLLLTEYHRALVLVVAGMTLSAAMLGHLALALSLAALPGLALIAMEMATTQRLTQAALSGDTARSAAILARIARARCLVLLAVLVPFVALLEPACARLFPGYPGLAATAWPLLAMPVGRALLGNPLHVLALKGENGAAFIVCGAGVGLTVPAILAGAMLAGAPGAALGAALAQTATGIALWALCRRRCGIDLSVLSLRRAESATLPVT</sequence>
<feature type="transmembrane region" description="Helical" evidence="1">
    <location>
        <begin position="171"/>
        <end position="189"/>
    </location>
</feature>
<feature type="transmembrane region" description="Helical" evidence="1">
    <location>
        <begin position="210"/>
        <end position="227"/>
    </location>
</feature>
<evidence type="ECO:0000313" key="2">
    <source>
        <dbReference type="EMBL" id="NNU79062.1"/>
    </source>
</evidence>
<keyword evidence="1" id="KW-0812">Transmembrane</keyword>
<name>A0A849KYY4_9RHOB</name>
<feature type="transmembrane region" description="Helical" evidence="1">
    <location>
        <begin position="328"/>
        <end position="347"/>
    </location>
</feature>
<evidence type="ECO:0000313" key="3">
    <source>
        <dbReference type="Proteomes" id="UP000572377"/>
    </source>
</evidence>
<comment type="caution">
    <text evidence="2">The sequence shown here is derived from an EMBL/GenBank/DDBJ whole genome shotgun (WGS) entry which is preliminary data.</text>
</comment>
<dbReference type="Proteomes" id="UP000572377">
    <property type="component" value="Unassembled WGS sequence"/>
</dbReference>
<dbReference type="RefSeq" id="WP_171321729.1">
    <property type="nucleotide sequence ID" value="NZ_JABFBC010000001.1"/>
</dbReference>
<gene>
    <name evidence="2" type="ORF">HMH01_01305</name>
</gene>
<proteinExistence type="predicted"/>
<evidence type="ECO:0008006" key="4">
    <source>
        <dbReference type="Google" id="ProtNLM"/>
    </source>
</evidence>
<accession>A0A849KYY4</accession>
<feature type="transmembrane region" description="Helical" evidence="1">
    <location>
        <begin position="233"/>
        <end position="266"/>
    </location>
</feature>
<dbReference type="EMBL" id="JABFBC010000001">
    <property type="protein sequence ID" value="NNU79062.1"/>
    <property type="molecule type" value="Genomic_DNA"/>
</dbReference>
<keyword evidence="1" id="KW-0472">Membrane</keyword>
<keyword evidence="3" id="KW-1185">Reference proteome</keyword>
<feature type="transmembrane region" description="Helical" evidence="1">
    <location>
        <begin position="112"/>
        <end position="128"/>
    </location>
</feature>
<feature type="transmembrane region" description="Helical" evidence="1">
    <location>
        <begin position="301"/>
        <end position="322"/>
    </location>
</feature>
<evidence type="ECO:0000256" key="1">
    <source>
        <dbReference type="SAM" id="Phobius"/>
    </source>
</evidence>
<feature type="transmembrane region" description="Helical" evidence="1">
    <location>
        <begin position="88"/>
        <end position="106"/>
    </location>
</feature>
<dbReference type="AlphaFoldDB" id="A0A849KYY4"/>
<feature type="transmembrane region" description="Helical" evidence="1">
    <location>
        <begin position="46"/>
        <end position="67"/>
    </location>
</feature>
<feature type="transmembrane region" description="Helical" evidence="1">
    <location>
        <begin position="149"/>
        <end position="165"/>
    </location>
</feature>
<protein>
    <recommendedName>
        <fullName evidence="4">O-antigen/teichoic acid export membrane protein</fullName>
    </recommendedName>
</protein>
<reference evidence="2 3" key="1">
    <citation type="submission" date="2020-05" db="EMBL/GenBank/DDBJ databases">
        <title>Gimesia benthica sp. nov., a novel planctomycete isolated from a deep-sea water sample of the Northwest Indian Ocean.</title>
        <authorList>
            <person name="Wang J."/>
            <person name="Ruan C."/>
            <person name="Song L."/>
            <person name="Zhu Y."/>
            <person name="Li A."/>
            <person name="Zheng X."/>
            <person name="Wang L."/>
            <person name="Lu Z."/>
            <person name="Huang Y."/>
            <person name="Du W."/>
            <person name="Zhou Y."/>
            <person name="Huang L."/>
            <person name="Dai X."/>
        </authorList>
    </citation>
    <scope>NUCLEOTIDE SEQUENCE [LARGE SCALE GENOMIC DNA]</scope>
    <source>
        <strain evidence="2 3">YYQ-30</strain>
    </source>
</reference>